<feature type="region of interest" description="Disordered" evidence="1">
    <location>
        <begin position="205"/>
        <end position="227"/>
    </location>
</feature>
<evidence type="ECO:0000313" key="2">
    <source>
        <dbReference type="EMBL" id="KAJ7204423.1"/>
    </source>
</evidence>
<reference evidence="2" key="1">
    <citation type="submission" date="2023-03" db="EMBL/GenBank/DDBJ databases">
        <title>Massive genome expansion in bonnet fungi (Mycena s.s.) driven by repeated elements and novel gene families across ecological guilds.</title>
        <authorList>
            <consortium name="Lawrence Berkeley National Laboratory"/>
            <person name="Harder C.B."/>
            <person name="Miyauchi S."/>
            <person name="Viragh M."/>
            <person name="Kuo A."/>
            <person name="Thoen E."/>
            <person name="Andreopoulos B."/>
            <person name="Lu D."/>
            <person name="Skrede I."/>
            <person name="Drula E."/>
            <person name="Henrissat B."/>
            <person name="Morin E."/>
            <person name="Kohler A."/>
            <person name="Barry K."/>
            <person name="LaButti K."/>
            <person name="Morin E."/>
            <person name="Salamov A."/>
            <person name="Lipzen A."/>
            <person name="Mereny Z."/>
            <person name="Hegedus B."/>
            <person name="Baldrian P."/>
            <person name="Stursova M."/>
            <person name="Weitz H."/>
            <person name="Taylor A."/>
            <person name="Grigoriev I.V."/>
            <person name="Nagy L.G."/>
            <person name="Martin F."/>
            <person name="Kauserud H."/>
        </authorList>
    </citation>
    <scope>NUCLEOTIDE SEQUENCE</scope>
    <source>
        <strain evidence="2">9144</strain>
    </source>
</reference>
<proteinExistence type="predicted"/>
<sequence length="287" mass="31884">MQEKRAADEQVMRNFRRRGRILNGAGVVRTTYAQLLPTNKLCEAPRRCGRTRDGAGANARSLCADAVGERAGYYEHPRPVPMREAARARAIPYDLPFERSRSVPALAAKFAPVVIAGVRGWERPSSLMVSVVNGWKKMSCNEKWKRRGHATDGSGVYNASATIAASVGRVQTIPMRVKRAIVHVECIARSGILRVHANLQPRLESRHTPRSVKRTGTEGRKGGNEKAKVKVDAELSVKKHMQKAHRKAMGFPLASSRFLTMNMSAPAFRNGGGFWGRTLMNTWCTHW</sequence>
<dbReference type="Proteomes" id="UP001219525">
    <property type="component" value="Unassembled WGS sequence"/>
</dbReference>
<gene>
    <name evidence="2" type="ORF">GGX14DRAFT_398266</name>
</gene>
<dbReference type="EMBL" id="JARJCW010000047">
    <property type="protein sequence ID" value="KAJ7204423.1"/>
    <property type="molecule type" value="Genomic_DNA"/>
</dbReference>
<feature type="compositionally biased region" description="Basic and acidic residues" evidence="1">
    <location>
        <begin position="215"/>
        <end position="227"/>
    </location>
</feature>
<keyword evidence="3" id="KW-1185">Reference proteome</keyword>
<evidence type="ECO:0000313" key="3">
    <source>
        <dbReference type="Proteomes" id="UP001219525"/>
    </source>
</evidence>
<comment type="caution">
    <text evidence="2">The sequence shown here is derived from an EMBL/GenBank/DDBJ whole genome shotgun (WGS) entry which is preliminary data.</text>
</comment>
<dbReference type="AlphaFoldDB" id="A0AAD6YBS2"/>
<protein>
    <submittedName>
        <fullName evidence="2">Uncharacterized protein</fullName>
    </submittedName>
</protein>
<accession>A0AAD6YBS2</accession>
<name>A0AAD6YBS2_9AGAR</name>
<organism evidence="2 3">
    <name type="scientific">Mycena pura</name>
    <dbReference type="NCBI Taxonomy" id="153505"/>
    <lineage>
        <taxon>Eukaryota</taxon>
        <taxon>Fungi</taxon>
        <taxon>Dikarya</taxon>
        <taxon>Basidiomycota</taxon>
        <taxon>Agaricomycotina</taxon>
        <taxon>Agaricomycetes</taxon>
        <taxon>Agaricomycetidae</taxon>
        <taxon>Agaricales</taxon>
        <taxon>Marasmiineae</taxon>
        <taxon>Mycenaceae</taxon>
        <taxon>Mycena</taxon>
    </lineage>
</organism>
<evidence type="ECO:0000256" key="1">
    <source>
        <dbReference type="SAM" id="MobiDB-lite"/>
    </source>
</evidence>